<dbReference type="PANTHER" id="PTHR31123:SF4">
    <property type="entry name" value="PROTEIN ALCS"/>
    <property type="match status" value="1"/>
</dbReference>
<dbReference type="PANTHER" id="PTHR31123">
    <property type="entry name" value="ACCUMULATION OF DYADS PROTEIN 2-RELATED"/>
    <property type="match status" value="1"/>
</dbReference>
<feature type="region of interest" description="Disordered" evidence="6">
    <location>
        <begin position="1"/>
        <end position="23"/>
    </location>
</feature>
<evidence type="ECO:0000256" key="3">
    <source>
        <dbReference type="ARBA" id="ARBA00022692"/>
    </source>
</evidence>
<feature type="transmembrane region" description="Helical" evidence="7">
    <location>
        <begin position="172"/>
        <end position="192"/>
    </location>
</feature>
<comment type="subcellular location">
    <subcellularLocation>
        <location evidence="1">Membrane</location>
        <topology evidence="1">Multi-pass membrane protein</topology>
    </subcellularLocation>
</comment>
<evidence type="ECO:0000313" key="8">
    <source>
        <dbReference type="EMBL" id="KAK5997773.1"/>
    </source>
</evidence>
<proteinExistence type="inferred from homology"/>
<feature type="transmembrane region" description="Helical" evidence="7">
    <location>
        <begin position="71"/>
        <end position="90"/>
    </location>
</feature>
<feature type="compositionally biased region" description="Polar residues" evidence="6">
    <location>
        <begin position="1"/>
        <end position="10"/>
    </location>
</feature>
<sequence>MSSEGVNSTIMAEEKGTRHYDEDSDRMEAIKQFRTAASVNMTPELFEKLYLAPQTSVKGDLRRTFANPTPIAIVGFLLSLTPLSCDLMGWRGAGGNGAASIAVYFFQGGILMFVGGLLEWVLGNTFPAVVFLSFGTFWLSYAGTLNPSFAAISSYAPPDAKSGAEGAITQGYNASIGFWFLFMGVLCFIYFICSLRTNVAFAVIFLSLVVAFALLTGGFWALAADYTGNAAYAGKLIVGAGASLFVTCISGWWLLTAILLAELRFPISLPVGDLSNVIKPRRDD</sequence>
<accession>A0ABR0T075</accession>
<feature type="transmembrane region" description="Helical" evidence="7">
    <location>
        <begin position="129"/>
        <end position="152"/>
    </location>
</feature>
<evidence type="ECO:0000313" key="9">
    <source>
        <dbReference type="Proteomes" id="UP001338125"/>
    </source>
</evidence>
<feature type="transmembrane region" description="Helical" evidence="7">
    <location>
        <begin position="236"/>
        <end position="260"/>
    </location>
</feature>
<dbReference type="Proteomes" id="UP001338125">
    <property type="component" value="Unassembled WGS sequence"/>
</dbReference>
<gene>
    <name evidence="8" type="ORF">PT974_00133</name>
</gene>
<evidence type="ECO:0000256" key="1">
    <source>
        <dbReference type="ARBA" id="ARBA00004141"/>
    </source>
</evidence>
<feature type="compositionally biased region" description="Basic and acidic residues" evidence="6">
    <location>
        <begin position="12"/>
        <end position="23"/>
    </location>
</feature>
<evidence type="ECO:0000256" key="6">
    <source>
        <dbReference type="SAM" id="MobiDB-lite"/>
    </source>
</evidence>
<protein>
    <submittedName>
        <fullName evidence="8">Protein alcS</fullName>
    </submittedName>
</protein>
<dbReference type="InterPro" id="IPR051633">
    <property type="entry name" value="AceTr"/>
</dbReference>
<evidence type="ECO:0000256" key="7">
    <source>
        <dbReference type="SAM" id="Phobius"/>
    </source>
</evidence>
<evidence type="ECO:0000256" key="2">
    <source>
        <dbReference type="ARBA" id="ARBA00005587"/>
    </source>
</evidence>
<dbReference type="Pfam" id="PF01184">
    <property type="entry name" value="Gpr1_Fun34_YaaH"/>
    <property type="match status" value="1"/>
</dbReference>
<dbReference type="EMBL" id="JAVFKD010000001">
    <property type="protein sequence ID" value="KAK5997773.1"/>
    <property type="molecule type" value="Genomic_DNA"/>
</dbReference>
<keyword evidence="4 7" id="KW-1133">Transmembrane helix</keyword>
<evidence type="ECO:0000256" key="4">
    <source>
        <dbReference type="ARBA" id="ARBA00022989"/>
    </source>
</evidence>
<keyword evidence="5 7" id="KW-0472">Membrane</keyword>
<keyword evidence="3 7" id="KW-0812">Transmembrane</keyword>
<feature type="transmembrane region" description="Helical" evidence="7">
    <location>
        <begin position="199"/>
        <end position="224"/>
    </location>
</feature>
<organism evidence="8 9">
    <name type="scientific">Cladobotryum mycophilum</name>
    <dbReference type="NCBI Taxonomy" id="491253"/>
    <lineage>
        <taxon>Eukaryota</taxon>
        <taxon>Fungi</taxon>
        <taxon>Dikarya</taxon>
        <taxon>Ascomycota</taxon>
        <taxon>Pezizomycotina</taxon>
        <taxon>Sordariomycetes</taxon>
        <taxon>Hypocreomycetidae</taxon>
        <taxon>Hypocreales</taxon>
        <taxon>Hypocreaceae</taxon>
        <taxon>Cladobotryum</taxon>
    </lineage>
</organism>
<reference evidence="8 9" key="1">
    <citation type="submission" date="2024-01" db="EMBL/GenBank/DDBJ databases">
        <title>Complete genome of Cladobotryum mycophilum ATHUM6906.</title>
        <authorList>
            <person name="Christinaki A.C."/>
            <person name="Myridakis A.I."/>
            <person name="Kouvelis V.N."/>
        </authorList>
    </citation>
    <scope>NUCLEOTIDE SEQUENCE [LARGE SCALE GENOMIC DNA]</scope>
    <source>
        <strain evidence="8 9">ATHUM6906</strain>
    </source>
</reference>
<feature type="transmembrane region" description="Helical" evidence="7">
    <location>
        <begin position="102"/>
        <end position="122"/>
    </location>
</feature>
<comment type="similarity">
    <text evidence="2">Belongs to the acetate uptake transporter (AceTr) (TC 2.A.96) family.</text>
</comment>
<evidence type="ECO:0000256" key="5">
    <source>
        <dbReference type="ARBA" id="ARBA00023136"/>
    </source>
</evidence>
<dbReference type="InterPro" id="IPR000791">
    <property type="entry name" value="Gpr1/Fun34/SatP-like"/>
</dbReference>
<comment type="caution">
    <text evidence="8">The sequence shown here is derived from an EMBL/GenBank/DDBJ whole genome shotgun (WGS) entry which is preliminary data.</text>
</comment>
<name>A0ABR0T075_9HYPO</name>
<keyword evidence="9" id="KW-1185">Reference proteome</keyword>